<dbReference type="AlphaFoldDB" id="A0A0R3TGH2"/>
<feature type="compositionally biased region" description="Basic residues" evidence="1">
    <location>
        <begin position="35"/>
        <end position="44"/>
    </location>
</feature>
<gene>
    <name evidence="2" type="ORF">HNAJ_LOCUS6159</name>
</gene>
<reference evidence="4" key="1">
    <citation type="submission" date="2017-02" db="UniProtKB">
        <authorList>
            <consortium name="WormBaseParasite"/>
        </authorList>
    </citation>
    <scope>IDENTIFICATION</scope>
</reference>
<protein>
    <submittedName>
        <fullName evidence="4">HMG box domain-containing protein</fullName>
    </submittedName>
</protein>
<dbReference type="Proteomes" id="UP000278807">
    <property type="component" value="Unassembled WGS sequence"/>
</dbReference>
<dbReference type="WBParaSite" id="HNAJ_0000616301-mRNA-1">
    <property type="protein sequence ID" value="HNAJ_0000616301-mRNA-1"/>
    <property type="gene ID" value="HNAJ_0000616301"/>
</dbReference>
<evidence type="ECO:0000313" key="3">
    <source>
        <dbReference type="Proteomes" id="UP000278807"/>
    </source>
</evidence>
<evidence type="ECO:0000313" key="4">
    <source>
        <dbReference type="WBParaSite" id="HNAJ_0000616301-mRNA-1"/>
    </source>
</evidence>
<reference evidence="2 3" key="2">
    <citation type="submission" date="2018-11" db="EMBL/GenBank/DDBJ databases">
        <authorList>
            <consortium name="Pathogen Informatics"/>
        </authorList>
    </citation>
    <scope>NUCLEOTIDE SEQUENCE [LARGE SCALE GENOMIC DNA]</scope>
</reference>
<proteinExistence type="predicted"/>
<sequence>MSETPSPSNKKPDQSTVPEAILDDNVATLSNDHNQRHKHIRRSKKEQDTLGALPYFKHHKKHKKKHAAKPSEITEVPHVMFQLGEQEETKQPPAFVELDELSYGEWREVARYDYPSLLFIQN</sequence>
<organism evidence="4">
    <name type="scientific">Rodentolepis nana</name>
    <name type="common">Dwarf tapeworm</name>
    <name type="synonym">Hymenolepis nana</name>
    <dbReference type="NCBI Taxonomy" id="102285"/>
    <lineage>
        <taxon>Eukaryota</taxon>
        <taxon>Metazoa</taxon>
        <taxon>Spiralia</taxon>
        <taxon>Lophotrochozoa</taxon>
        <taxon>Platyhelminthes</taxon>
        <taxon>Cestoda</taxon>
        <taxon>Eucestoda</taxon>
        <taxon>Cyclophyllidea</taxon>
        <taxon>Hymenolepididae</taxon>
        <taxon>Rodentolepis</taxon>
    </lineage>
</organism>
<feature type="region of interest" description="Disordered" evidence="1">
    <location>
        <begin position="27"/>
        <end position="49"/>
    </location>
</feature>
<dbReference type="EMBL" id="UZAE01006186">
    <property type="protein sequence ID" value="VDO02019.1"/>
    <property type="molecule type" value="Genomic_DNA"/>
</dbReference>
<evidence type="ECO:0000256" key="1">
    <source>
        <dbReference type="SAM" id="MobiDB-lite"/>
    </source>
</evidence>
<evidence type="ECO:0000313" key="2">
    <source>
        <dbReference type="EMBL" id="VDO02019.1"/>
    </source>
</evidence>
<keyword evidence="3" id="KW-1185">Reference proteome</keyword>
<name>A0A0R3TGH2_RODNA</name>
<accession>A0A0R3TGH2</accession>
<dbReference type="OrthoDB" id="6274539at2759"/>